<organism evidence="2 3">
    <name type="scientific">Thermanaerothrix solaris</name>
    <dbReference type="NCBI Taxonomy" id="3058434"/>
    <lineage>
        <taxon>Bacteria</taxon>
        <taxon>Bacillati</taxon>
        <taxon>Chloroflexota</taxon>
        <taxon>Anaerolineae</taxon>
        <taxon>Anaerolineales</taxon>
        <taxon>Anaerolineaceae</taxon>
        <taxon>Thermanaerothrix</taxon>
    </lineage>
</organism>
<protein>
    <submittedName>
        <fullName evidence="2">Extracellular solute-binding protein</fullName>
    </submittedName>
</protein>
<evidence type="ECO:0000313" key="2">
    <source>
        <dbReference type="EMBL" id="MDT8898835.1"/>
    </source>
</evidence>
<dbReference type="RefSeq" id="WP_315625498.1">
    <property type="nucleotide sequence ID" value="NZ_JAUHMF010000002.1"/>
</dbReference>
<evidence type="ECO:0000313" key="3">
    <source>
        <dbReference type="Proteomes" id="UP001254165"/>
    </source>
</evidence>
<dbReference type="Pfam" id="PF13416">
    <property type="entry name" value="SBP_bac_8"/>
    <property type="match status" value="1"/>
</dbReference>
<dbReference type="Proteomes" id="UP001254165">
    <property type="component" value="Unassembled WGS sequence"/>
</dbReference>
<dbReference type="EMBL" id="JAUHMF010000002">
    <property type="protein sequence ID" value="MDT8898835.1"/>
    <property type="molecule type" value="Genomic_DNA"/>
</dbReference>
<sequence length="470" mass="52139">MQLLGRLKRGIILGLLWLFVACQVAPRSEMTPDLSPSSTPTQPAIPTPEQPTETPPWSAESLRGVAINLWHPWVGAVGNTLNDLTAQFNRENPWGIEVKVTSAGSSMVLADWVEQGHPDGLVAQGVVAPPATLLTWHVRDGRMRPLNDWLNDGEWGLSEARRAEIPLVFWQSDQVDGWQIGLPVLRSATVLFYNLTWAAELGFRAPPQTLEEWRTQVCAAAAANRRDADRTNDGTGGWLVATDPLTALAWLRAFGLREEFDPTGGGWHFNQPDALEAWTFLRDLVDEGCAWVGREPTPYDYFAQRRALFYSGQVLDLMAQREAMQRNRSQDVWTVRPYPGKSKPLVLVSGLSYGVLRSTPAQELATWLFIRWLQEPEPQAALVRASGAYPMGPSTLARLEDYRAGNPQWGEALTFIPIAQIPPNVPTWRQAQWVVQDAFAQALQGTTPRTALPDILAELDVTLADVAGGW</sequence>
<reference evidence="2 3" key="1">
    <citation type="submission" date="2023-07" db="EMBL/GenBank/DDBJ databases">
        <title>Novel species of Thermanaerothrix with wide hydrolytic capabilities.</title>
        <authorList>
            <person name="Zayulina K.S."/>
            <person name="Podosokorskaya O.A."/>
            <person name="Elcheninov A.G."/>
        </authorList>
    </citation>
    <scope>NUCLEOTIDE SEQUENCE [LARGE SCALE GENOMIC DNA]</scope>
    <source>
        <strain evidence="2 3">4228-RoL</strain>
    </source>
</reference>
<gene>
    <name evidence="2" type="ORF">QYE77_11235</name>
</gene>
<dbReference type="SUPFAM" id="SSF53850">
    <property type="entry name" value="Periplasmic binding protein-like II"/>
    <property type="match status" value="1"/>
</dbReference>
<proteinExistence type="predicted"/>
<accession>A0ABU3NPR8</accession>
<dbReference type="PROSITE" id="PS51257">
    <property type="entry name" value="PROKAR_LIPOPROTEIN"/>
    <property type="match status" value="1"/>
</dbReference>
<dbReference type="InterPro" id="IPR050490">
    <property type="entry name" value="Bact_solute-bd_prot1"/>
</dbReference>
<evidence type="ECO:0000256" key="1">
    <source>
        <dbReference type="SAM" id="MobiDB-lite"/>
    </source>
</evidence>
<dbReference type="PANTHER" id="PTHR43649">
    <property type="entry name" value="ARABINOSE-BINDING PROTEIN-RELATED"/>
    <property type="match status" value="1"/>
</dbReference>
<comment type="caution">
    <text evidence="2">The sequence shown here is derived from an EMBL/GenBank/DDBJ whole genome shotgun (WGS) entry which is preliminary data.</text>
</comment>
<keyword evidence="3" id="KW-1185">Reference proteome</keyword>
<dbReference type="Gene3D" id="3.40.190.10">
    <property type="entry name" value="Periplasmic binding protein-like II"/>
    <property type="match status" value="1"/>
</dbReference>
<feature type="region of interest" description="Disordered" evidence="1">
    <location>
        <begin position="29"/>
        <end position="58"/>
    </location>
</feature>
<dbReference type="InterPro" id="IPR006059">
    <property type="entry name" value="SBP"/>
</dbReference>
<dbReference type="PANTHER" id="PTHR43649:SF12">
    <property type="entry name" value="DIACETYLCHITOBIOSE BINDING PROTEIN DASA"/>
    <property type="match status" value="1"/>
</dbReference>
<name>A0ABU3NPR8_9CHLR</name>